<evidence type="ECO:0000256" key="13">
    <source>
        <dbReference type="PIRNR" id="PIRNR002811"/>
    </source>
</evidence>
<dbReference type="FunFam" id="3.90.980.10:FF:000001">
    <property type="entry name" value="DNA primase"/>
    <property type="match status" value="1"/>
</dbReference>
<keyword evidence="8 12" id="KW-0862">Zinc</keyword>
<keyword evidence="9" id="KW-0460">Magnesium</keyword>
<evidence type="ECO:0000256" key="11">
    <source>
        <dbReference type="ARBA" id="ARBA00023163"/>
    </source>
</evidence>
<evidence type="ECO:0000259" key="17">
    <source>
        <dbReference type="SMART" id="SM00493"/>
    </source>
</evidence>
<dbReference type="PANTHER" id="PTHR30313:SF2">
    <property type="entry name" value="DNA PRIMASE"/>
    <property type="match status" value="1"/>
</dbReference>
<dbReference type="RefSeq" id="WP_065247746.1">
    <property type="nucleotide sequence ID" value="NZ_CP012117.1"/>
</dbReference>
<evidence type="ECO:0000256" key="14">
    <source>
        <dbReference type="PIRSR" id="PIRSR002811-1"/>
    </source>
</evidence>
<gene>
    <name evidence="12" type="primary">dnaG</name>
    <name evidence="18" type="ORF">DAD186_10140</name>
</gene>
<evidence type="ECO:0000256" key="15">
    <source>
        <dbReference type="SAM" id="MobiDB-lite"/>
    </source>
</evidence>
<proteinExistence type="inferred from homology"/>
<evidence type="ECO:0000256" key="8">
    <source>
        <dbReference type="ARBA" id="ARBA00022833"/>
    </source>
</evidence>
<dbReference type="GO" id="GO:0005737">
    <property type="term" value="C:cytoplasm"/>
    <property type="evidence" value="ECO:0007669"/>
    <property type="project" value="TreeGrafter"/>
</dbReference>
<dbReference type="Proteomes" id="UP000092596">
    <property type="component" value="Chromosome"/>
</dbReference>
<evidence type="ECO:0000256" key="10">
    <source>
        <dbReference type="ARBA" id="ARBA00023125"/>
    </source>
</evidence>
<dbReference type="GO" id="GO:0006269">
    <property type="term" value="P:DNA replication, synthesis of primer"/>
    <property type="evidence" value="ECO:0007669"/>
    <property type="project" value="UniProtKB-UniRule"/>
</dbReference>
<dbReference type="GO" id="GO:0008270">
    <property type="term" value="F:zinc ion binding"/>
    <property type="evidence" value="ECO:0007669"/>
    <property type="project" value="UniProtKB-UniRule"/>
</dbReference>
<evidence type="ECO:0000313" key="18">
    <source>
        <dbReference type="EMBL" id="ANP27564.1"/>
    </source>
</evidence>
<dbReference type="GO" id="GO:0000428">
    <property type="term" value="C:DNA-directed RNA polymerase complex"/>
    <property type="evidence" value="ECO:0007669"/>
    <property type="project" value="UniProtKB-KW"/>
</dbReference>
<dbReference type="InterPro" id="IPR013173">
    <property type="entry name" value="DNA_primase_DnaG_DnaB-bd_dom"/>
</dbReference>
<dbReference type="EC" id="2.7.7.101" evidence="12"/>
<feature type="domain" description="Zinc finger CHC2-type" evidence="16">
    <location>
        <begin position="37"/>
        <end position="91"/>
    </location>
</feature>
<dbReference type="PANTHER" id="PTHR30313">
    <property type="entry name" value="DNA PRIMASE"/>
    <property type="match status" value="1"/>
</dbReference>
<dbReference type="HAMAP" id="MF_00974">
    <property type="entry name" value="DNA_primase_DnaG"/>
    <property type="match status" value="1"/>
</dbReference>
<dbReference type="InterPro" id="IPR002694">
    <property type="entry name" value="Znf_CHC2"/>
</dbReference>
<dbReference type="SMART" id="SM00400">
    <property type="entry name" value="ZnF_CHCC"/>
    <property type="match status" value="1"/>
</dbReference>
<dbReference type="InterPro" id="IPR006295">
    <property type="entry name" value="DNA_primase_DnaG"/>
</dbReference>
<feature type="zinc finger region" description="CHC2-type" evidence="12 14">
    <location>
        <begin position="41"/>
        <end position="65"/>
    </location>
</feature>
<dbReference type="CDD" id="cd03364">
    <property type="entry name" value="TOPRIM_DnaG_primases"/>
    <property type="match status" value="1"/>
</dbReference>
<sequence length="668" mass="73723">MKGLIKREDIVAVRERANLEEIVSEHVSLRSAGLGSMKGLCPFHDEKTPSFNIRPAIGRYHCFGCGEGGDVIEFVQKINHMSFTEAVEYLASRYGVQLRYEESSSRGDRDSGPRTDFGTRQRLLAAHEVAEEFFREHLTGPEAETGRRFLAERDFGPRAAAHFGIGFAPQGWDNLTRHLRGRGFTEKELTLSGLVSEGQRGVYDRFRGRLVWPIRDVTGKTIGFGARRLFDDDKGPKYLNTPETPIYKKSQVLYGLDLARKNISSKRQVVVMEGYTDVMAAHAAGIDTAVASCGTAFGSEHVTLVRRIMGDTSALSSLNLASGAGSAFAGAGGEVIFTFDGDEAGQNAALKAFREDQRFVAQTYVAVDPQGMDPCDIRVKRGEEALKDVIAARIPMFEFAIRAALRSVDLDTAEGQIAGLRMAAPVVAQIRDHALRPEYARRLSGWLGLDERTVQRAVQDAGKAVYEQRRIAQQASENAPEGPGHGSSDATHAPEESEPLLSPIRLRDITQTRDPIEAAEVQALALMLQAPWAVSIEDVHALPDEPFRTVTLQSVWDCVIATGLFDDAAENKVSVRAFVEAVMEIAGEPLRPLIGDLASYPLPARDEQQLNRLGPALMRRLQQLSYTHEISELRRKLGRLTPDRDAEEFRATMTALQVAQQRLRALKE</sequence>
<evidence type="ECO:0000313" key="19">
    <source>
        <dbReference type="Proteomes" id="UP000092596"/>
    </source>
</evidence>
<dbReference type="Pfam" id="PF08275">
    <property type="entry name" value="DNAG_N"/>
    <property type="match status" value="1"/>
</dbReference>
<keyword evidence="10 12" id="KW-0238">DNA-binding</keyword>
<dbReference type="InterPro" id="IPR013264">
    <property type="entry name" value="DNAG_N"/>
</dbReference>
<dbReference type="GO" id="GO:0003677">
    <property type="term" value="F:DNA binding"/>
    <property type="evidence" value="ECO:0007669"/>
    <property type="project" value="UniProtKB-KW"/>
</dbReference>
<dbReference type="InterPro" id="IPR050219">
    <property type="entry name" value="DnaG_primase"/>
</dbReference>
<organism evidence="18 19">
    <name type="scientific">Dermabacter vaginalis</name>
    <dbReference type="NCBI Taxonomy" id="1630135"/>
    <lineage>
        <taxon>Bacteria</taxon>
        <taxon>Bacillati</taxon>
        <taxon>Actinomycetota</taxon>
        <taxon>Actinomycetes</taxon>
        <taxon>Micrococcales</taxon>
        <taxon>Dermabacteraceae</taxon>
        <taxon>Dermabacter</taxon>
    </lineage>
</organism>
<dbReference type="Pfam" id="PF13662">
    <property type="entry name" value="Toprim_4"/>
    <property type="match status" value="1"/>
</dbReference>
<dbReference type="PATRIC" id="fig|1630135.4.peg.1014"/>
<feature type="region of interest" description="Disordered" evidence="15">
    <location>
        <begin position="473"/>
        <end position="504"/>
    </location>
</feature>
<dbReference type="FunFam" id="3.90.580.10:FF:000001">
    <property type="entry name" value="DNA primase"/>
    <property type="match status" value="1"/>
</dbReference>
<dbReference type="Gene3D" id="3.90.980.10">
    <property type="entry name" value="DNA primase, catalytic core, N-terminal domain"/>
    <property type="match status" value="1"/>
</dbReference>
<dbReference type="Gene3D" id="3.40.1360.10">
    <property type="match status" value="1"/>
</dbReference>
<dbReference type="InterPro" id="IPR034151">
    <property type="entry name" value="TOPRIM_DnaG_bac"/>
</dbReference>
<dbReference type="SUPFAM" id="SSF57783">
    <property type="entry name" value="Zinc beta-ribbon"/>
    <property type="match status" value="1"/>
</dbReference>
<keyword evidence="2 12" id="KW-0639">Primosome</keyword>
<keyword evidence="4 12" id="KW-0548">Nucleotidyltransferase</keyword>
<comment type="cofactor">
    <cofactor evidence="12 13 14">
        <name>Zn(2+)</name>
        <dbReference type="ChEBI" id="CHEBI:29105"/>
    </cofactor>
    <text evidence="12 13 14">Binds 1 zinc ion per monomer.</text>
</comment>
<dbReference type="AlphaFoldDB" id="A0A1B0ZHW2"/>
<dbReference type="InterPro" id="IPR030846">
    <property type="entry name" value="DnaG_bac"/>
</dbReference>
<evidence type="ECO:0000256" key="4">
    <source>
        <dbReference type="ARBA" id="ARBA00022695"/>
    </source>
</evidence>
<dbReference type="Pfam" id="PF10410">
    <property type="entry name" value="DnaB_bind"/>
    <property type="match status" value="1"/>
</dbReference>
<dbReference type="Pfam" id="PF08278">
    <property type="entry name" value="DnaG_DnaB_bind"/>
    <property type="match status" value="1"/>
</dbReference>
<comment type="catalytic activity">
    <reaction evidence="12">
        <text>ssDNA + n NTP = ssDNA/pppN(pN)n-1 hybrid + (n-1) diphosphate.</text>
        <dbReference type="EC" id="2.7.7.101"/>
    </reaction>
</comment>
<comment type="similarity">
    <text evidence="12 13">Belongs to the DnaG primase family.</text>
</comment>
<dbReference type="InterPro" id="IPR019475">
    <property type="entry name" value="DNA_primase_DnaB-bd"/>
</dbReference>
<evidence type="ECO:0000256" key="6">
    <source>
        <dbReference type="ARBA" id="ARBA00022723"/>
    </source>
</evidence>
<keyword evidence="5 12" id="KW-0235">DNA replication</keyword>
<evidence type="ECO:0000259" key="16">
    <source>
        <dbReference type="SMART" id="SM00400"/>
    </source>
</evidence>
<dbReference type="NCBIfam" id="TIGR01391">
    <property type="entry name" value="dnaG"/>
    <property type="match status" value="1"/>
</dbReference>
<keyword evidence="7 12" id="KW-0863">Zinc-finger</keyword>
<dbReference type="Pfam" id="PF01807">
    <property type="entry name" value="Zn_ribbon_DnaG"/>
    <property type="match status" value="1"/>
</dbReference>
<keyword evidence="3 12" id="KW-0808">Transferase</keyword>
<accession>A0A1B0ZHW2</accession>
<dbReference type="GO" id="GO:1990077">
    <property type="term" value="C:primosome complex"/>
    <property type="evidence" value="ECO:0007669"/>
    <property type="project" value="UniProtKB-KW"/>
</dbReference>
<dbReference type="Gene3D" id="3.90.580.10">
    <property type="entry name" value="Zinc finger, CHC2-type domain"/>
    <property type="match status" value="1"/>
</dbReference>
<dbReference type="InterPro" id="IPR006171">
    <property type="entry name" value="TOPRIM_dom"/>
</dbReference>
<dbReference type="PIRSF" id="PIRSF002811">
    <property type="entry name" value="DnaG"/>
    <property type="match status" value="1"/>
</dbReference>
<keyword evidence="6 12" id="KW-0479">Metal-binding</keyword>
<keyword evidence="1 12" id="KW-0240">DNA-directed RNA polymerase</keyword>
<dbReference type="InterPro" id="IPR037068">
    <property type="entry name" value="DNA_primase_core_N_sf"/>
</dbReference>
<comment type="function">
    <text evidence="12 13">RNA polymerase that catalyzes the synthesis of short RNA molecules used as primers for DNA polymerase during DNA replication.</text>
</comment>
<evidence type="ECO:0000256" key="12">
    <source>
        <dbReference type="HAMAP-Rule" id="MF_00974"/>
    </source>
</evidence>
<dbReference type="SMART" id="SM00493">
    <property type="entry name" value="TOPRIM"/>
    <property type="match status" value="1"/>
</dbReference>
<name>A0A1B0ZHW2_9MICO</name>
<protein>
    <recommendedName>
        <fullName evidence="12 13">DNA primase</fullName>
        <ecNumber evidence="12">2.7.7.101</ecNumber>
    </recommendedName>
</protein>
<reference evidence="18 19" key="1">
    <citation type="submission" date="2015-06" db="EMBL/GenBank/DDBJ databases">
        <title>Investigation of pathophysiology for high-risk pregnancy and development of treatment modality based on it.</title>
        <authorList>
            <person name="Kim B.-C."/>
            <person name="Lim S."/>
        </authorList>
    </citation>
    <scope>NUCLEOTIDE SEQUENCE [LARGE SCALE GENOMIC DNA]</scope>
    <source>
        <strain evidence="18 19">AD1-86</strain>
    </source>
</reference>
<dbReference type="SUPFAM" id="SSF56731">
    <property type="entry name" value="DNA primase core"/>
    <property type="match status" value="1"/>
</dbReference>
<evidence type="ECO:0000256" key="5">
    <source>
        <dbReference type="ARBA" id="ARBA00022705"/>
    </source>
</evidence>
<feature type="domain" description="Toprim" evidence="17">
    <location>
        <begin position="267"/>
        <end position="361"/>
    </location>
</feature>
<comment type="subunit">
    <text evidence="12">Monomer. Interacts with DnaB.</text>
</comment>
<evidence type="ECO:0000256" key="1">
    <source>
        <dbReference type="ARBA" id="ARBA00022478"/>
    </source>
</evidence>
<evidence type="ECO:0000256" key="9">
    <source>
        <dbReference type="ARBA" id="ARBA00022842"/>
    </source>
</evidence>
<evidence type="ECO:0000256" key="7">
    <source>
        <dbReference type="ARBA" id="ARBA00022771"/>
    </source>
</evidence>
<evidence type="ECO:0000256" key="2">
    <source>
        <dbReference type="ARBA" id="ARBA00022515"/>
    </source>
</evidence>
<evidence type="ECO:0000256" key="3">
    <source>
        <dbReference type="ARBA" id="ARBA00022679"/>
    </source>
</evidence>
<dbReference type="STRING" id="1630135.DAD186_10140"/>
<dbReference type="InterPro" id="IPR036977">
    <property type="entry name" value="DNA_primase_Znf_CHC2"/>
</dbReference>
<keyword evidence="11 12" id="KW-0804">Transcription</keyword>
<dbReference type="KEGG" id="dva:DAD186_10140"/>
<dbReference type="EMBL" id="CP012117">
    <property type="protein sequence ID" value="ANP27564.1"/>
    <property type="molecule type" value="Genomic_DNA"/>
</dbReference>
<dbReference type="GO" id="GO:0003899">
    <property type="term" value="F:DNA-directed RNA polymerase activity"/>
    <property type="evidence" value="ECO:0007669"/>
    <property type="project" value="UniProtKB-UniRule"/>
</dbReference>
<comment type="domain">
    <text evidence="12">Contains an N-terminal zinc-binding domain, a central core domain that contains the primase activity, and a C-terminal DnaB-binding domain.</text>
</comment>